<name>A0ABQ1H2W4_9SPHN</name>
<reference evidence="2" key="1">
    <citation type="journal article" date="2019" name="Int. J. Syst. Evol. Microbiol.">
        <title>The Global Catalogue of Microorganisms (GCM) 10K type strain sequencing project: providing services to taxonomists for standard genome sequencing and annotation.</title>
        <authorList>
            <consortium name="The Broad Institute Genomics Platform"/>
            <consortium name="The Broad Institute Genome Sequencing Center for Infectious Disease"/>
            <person name="Wu L."/>
            <person name="Ma J."/>
        </authorList>
    </citation>
    <scope>NUCLEOTIDE SEQUENCE [LARGE SCALE GENOMIC DNA]</scope>
    <source>
        <strain evidence="2">CGMCC 1.10106</strain>
    </source>
</reference>
<proteinExistence type="predicted"/>
<evidence type="ECO:0008006" key="3">
    <source>
        <dbReference type="Google" id="ProtNLM"/>
    </source>
</evidence>
<evidence type="ECO:0000313" key="2">
    <source>
        <dbReference type="Proteomes" id="UP000618591"/>
    </source>
</evidence>
<comment type="caution">
    <text evidence="1">The sequence shown here is derived from an EMBL/GenBank/DDBJ whole genome shotgun (WGS) entry which is preliminary data.</text>
</comment>
<organism evidence="1 2">
    <name type="scientific">Sphingomonas psychrolutea</name>
    <dbReference type="NCBI Taxonomy" id="1259676"/>
    <lineage>
        <taxon>Bacteria</taxon>
        <taxon>Pseudomonadati</taxon>
        <taxon>Pseudomonadota</taxon>
        <taxon>Alphaproteobacteria</taxon>
        <taxon>Sphingomonadales</taxon>
        <taxon>Sphingomonadaceae</taxon>
        <taxon>Sphingomonas</taxon>
    </lineage>
</organism>
<gene>
    <name evidence="1" type="ORF">GCM10011395_27880</name>
</gene>
<keyword evidence="2" id="KW-1185">Reference proteome</keyword>
<dbReference type="Proteomes" id="UP000618591">
    <property type="component" value="Unassembled WGS sequence"/>
</dbReference>
<dbReference type="InterPro" id="IPR005358">
    <property type="entry name" value="Puta_zinc/iron-chelating_dom"/>
</dbReference>
<dbReference type="RefSeq" id="WP_188448523.1">
    <property type="nucleotide sequence ID" value="NZ_BMDW01000019.1"/>
</dbReference>
<evidence type="ECO:0000313" key="1">
    <source>
        <dbReference type="EMBL" id="GGA55885.1"/>
    </source>
</evidence>
<dbReference type="Pfam" id="PF03692">
    <property type="entry name" value="CxxCxxCC"/>
    <property type="match status" value="1"/>
</dbReference>
<sequence length="181" mass="20110">MTETAPLPAQNKMAPDASDLCTQCGLCCDGTIYPKARAFPDDLTGLAEHGLTVLGQGEDEKLAFALPCPRLKGTCCTIYQERFTVCRRFRCALLQRLDGGEIDVTAALATVAKARALVAAAEPEARTVARRFEQRRSTSDWRDIADPELREAAGRRNLLITALEHHLNKHFRHQRHDTPKK</sequence>
<protein>
    <recommendedName>
        <fullName evidence="3">YkgJ family cysteine cluster protein</fullName>
    </recommendedName>
</protein>
<dbReference type="EMBL" id="BMDW01000019">
    <property type="protein sequence ID" value="GGA55885.1"/>
    <property type="molecule type" value="Genomic_DNA"/>
</dbReference>
<accession>A0ABQ1H2W4</accession>